<feature type="domain" description="Carrier" evidence="7">
    <location>
        <begin position="558"/>
        <end position="634"/>
    </location>
</feature>
<evidence type="ECO:0000256" key="2">
    <source>
        <dbReference type="ARBA" id="ARBA00022553"/>
    </source>
</evidence>
<sequence>MDTKHDARGQETYEMGSPDRLLHHIFEHQVCKSPGSCALEFFPKGRLTYQELNNQSNSLARFLHEKQLPGRDVVALSSEKSPLLVVAVLAVLKAGMVWIPLPPDATEDRVQYILETSKAGLILDYTSNNFSIRTDLDVIHLNEMFQDGNLSPYPTTNLDLGSHSERDLCHILFTSGSTGTPKGVMIEHRAVRHNALELTKMFNLDSNTRTLQFAAPTFDIFGLDLFMTFACGGCLVMAPRELIMKDMTEFLVNMNITYTQLTPTVIQTIDPKRVPDLQVLASSGEALPQLLADQWRHNVKLFNAYGPTETIVCTVEDLSQNKDIDAACVGRQVHGLDVQLLADGEARPVPLGEVGEICVAGPQLLRGYLSSKGQFQPPECFIDGVRFYRTGDLGRSELSKAGVRTIRLIGRRDAEVKLRGIRIDLAEVERSIMTCSWVDKCVVVMPRSGSSSGSLSSFVVLSNVPGAHDMDSFVTQRIPLLKPSQWTCSTLGEAKKTSSKRLPSLTLPKMWWPVRKIPLTSSGKVDRFQLQSWLEQLEEKDLLELIQSYGSQAVDYTIEATPEERQLQAVWAEILLRPASTIPTTESLADLGADSLDVIRMASKSRAAGVDVNAAEIFSAKTIRELAKRCKPTAENQTSTQPTTSSYYRPFNLLSPSTPLAPLIQDVAEMCSVPVADIEDVYPCTPYQTALMALDIKCPGSYICAFSWSLRHDVDPVGLQHAWDTLMSSQPALRNRLIWDVDEQQFLQVQVRHRPSKWSESLYEADMSLGSDLCRGLALWDENRQKWTFHLKIHHSIIDGWSLQLMLNQLKRTYFGEEDKTLDGAVYSHFVQHQLREREAMRTASAQFWTEYLSGYEGVEFPPAPQDPHHDVHATDHQSLTVTLKLQDLASRFGVTPAIILYGITAMILGTHGDTEDVSMGLILAGRDAPVDGVFHMIGPAFACVPFRTSLDHQMPLQDFFQRVHTQILAINPHQQFGLEHIKKCGPGAATACQLKTLVVVQPEDERLAGEGLWAEVHGQTSGLADSIPFSLELVLADEKVLINCNSDPAVLSLQHAQMVTEHLKRALESISGLSTEQTIRDIQMSPENQDQRMLKWIESYGPAIDVCLHDLLKNSADIYPDHDAIYESATSKKLTFRELDLVSSRLAAHLVASCQMPPKSIVPLAMEKSTLAIITIFAILKTGSAYLPLEPSWPLERVRKIVDDAGAASIVCSPAITDRYGSLQQQLITLNEQWTDTKNVGFSEEALPQASPSDLAVLMYTSGSTGIPKGVMLEHRALSTSLTHLARWFALQPGDRHLQFSSFVYDVSISDIFIPLLSGVCICVPTDDERLNRLSETIRRMEINSATLTPSMTGLISLEDAGTLKTIMTGGEMTSRALIQTWAPRIRFLNAYGPTEASITTTVTNPLTVDSDPGVIGRNVTGWHLILRRDKHGQLYEAPLGCTGEISIAGHSLAKGYLHNSELTEKSFVNLSSLQGSQLPSRVYLTGDIGRYEQDGSIRILGRRDRMIKINGIRVDPGEAEDQLRKLGEQFSSSVVQCTVDRNKVSRLAAFVIVNNESTTTTEAFILPGECNSKFREMCNGARSRLLKLLPVAYVPTIFVPVRSIPSTASDKVDLKRLRDDLEKLPLAPFIITADTKTDDGLAVDAALETPIEMVLESVLRKVFNTSARLSAATDFFRLGGDSFTAIKLVSVAKENNLEITVQQIYRHPRLRDLAAVARYKKVMGVEVEVEVQTESPSTAVSQQLLKEIEDTIGVAADEIEDVYPASPFQEGLIATSLSDAMGDEKAAYNAKMVFHLAKDTNTVLLEQAVEKVVSRNPILRTRLVSTSEGPVQVVLKHSSNQSQEMKKDALFQYQVNTGSLDHQMRLVISMHHTLYDAPTLHLLLQDVNFWYNNPMGVKPLPVSYRRFVDYLDSTDSESASRYWTETLRDAPLTPFPPIGEHEDQTRATEHLDLSTKISLDLFQNSGISPATSVAGAVALLLSSYNFADQVCFGMTLSGRDNPELEAVMGPTVSTVPIHVHVSPEQSKSSLLQAIQSSILDMRQHQHFGLKNIMRLPEQGPKNASRFRTLLVVQQGQESDEETPGVVEKMLTNESSMYVEYPLVIIAQIRSSIGQVDFRVEFDPNCVSHVQARRFIQQLEKAMAELALPDRLVSELDLISSADMADVAAWNPPPPEAPARSICQMFQDVALRQPDFPAVEAIVGDRLDTVQRMTYKELDGISTALSQQIRQRAPNSQRIVLCHHTPSLVLTGMLAVWKANKVFTTVDPSLPVERRHAILTELGEDTVVLTYSSEAHSFAPFYTCILDEMLEVPDGGHNRPSSYSLLDPAYVFFTSGSSGTPKGVVIRHSAIALSLSDVSTRMGLDDKTRMLQFASCTFDTSLLETFATLVAGGCVCLPAPSQRLGGNLCQAINQLQASHLVLTPTVAALLPPQDLPGVQSLMLVGEPPSKQLIESWTESSVNVMNGYGPTEASVHASTNVSLQPNDPHNIGRATACNLLLVVPDEPNKLAPVGAIGELVICGETVADGYLNKSEQTKRAFGANPPWATWTGGISTARYYRTGDLGRYAPDGSIIYMGRKDLQTKIHGQRLELSEIESHMRKSGHFTDCVVEVLPPATLVTFVLTDELGTGVYNGPLPAGQTDEAAVGQMLSSLRSALPEYMVPTVYVPCACWPMTTSGKIDRRRLRADVESSLESYRVRQRGPKRPAKTPEEKTLLSIIAQVMTITEDKIGLDDSLSSLGGDSITMIRILALARQRSLDINATEIFQSTTLEEMVKISGSQGLTHTSEGVAPPTPFSLVPWIEQDVLRSKVATQCHVPIESILDVYPCTAIQESLMIASAKTPGAFLNQEVFRLPPETSIENLLRAIRALWNRHDILRTRIVLDSDYKGLQIVVEEDLDVYQASSESLDDFLQEDSLIAFEYGAKLSRCAVIAAGISYYLVLTQHHAVFDGWSMNLVKDEVQKVYGHPDAQLPPTQPYAFFVRHCLDLYNNSEARHFWKTQLANIQARSLPQVRPNEMFAANRKHTFIADFTNKSPHTLSTLAEAAWGVLLGRYLDSEDVCFGIVRSGRTVPLPGIDTLIGPTLATIPRRLRPVQEQTVECYIRQVQDETTRSTPWEQYGLSNIRKINEDTLQACKFNSLLVIQPPMTEDPEAFLMPEDGLAKGFIDSDCVIVDFRPTEDGKVTVTITYDDRLMSGDDAHWMAYHFTQTLEQLSSNQITTIEHLNLSGKQRMNQEFEWNSAKLDPCHRLVDEIFSERVSQWPDLLAVEGPDASLSYQQLDRLSSAGALRLRSEHGVRRGDLVPLLMSKGAGMVAAMLSILKAGAAYVPLPPDVPLDRLRFIIQETDAQFIVNTADYEYLAQDLSIQAVTWDVAQLQKHASQASTRGNEEEHSDDSRSYSDLAYLLFTSGSSGTPKGVMIEHSALATTALANGLYHTGYQVGTRTLSFASYTFDMNVIEIYMTLLHGGSLFIPPDDRRLGDLCSYVNEKQIEFALLTPTTIQNLLQSPSHVPSLKTLWSGGEPMSKSIMQTWSQSVRLINSYGPTETCVDASQNPTVTTNSDPNNIGFAIGSYLWVVDRDDYTSLAPIGCPGELLVSGPTLARGYFKDQERTRTAFIDGGHFPWAKAGYDRFYATGDIVQRNADGSITYIDRRDLQVKVNGFRIELGEIEYNMEQCPSVVSAIVDKITLRGDGSDALVAFFTLVGEETHPKELLLPASFNIRAIIQEVQTHLDGKLPPYMVPRAYLPLSRIPLTVSEKADRQLLQQLGAQLAPDQMLVYQGSSTVVREPSTIFERILQGLWAQVLKVDPKHLGLDTQFTRVGGDSLHAISLASLCRGVGLKLEVADILRMPQLEQMAKHLEHNQSKPDIAEREHKSQAVVKQQCDPELVAQVSEACNLSVNDIEDVYPCTPTQEALMAATVRQPGTYIDHSMFSVPSSTDTHKLQASWDIVHQSNPTLRTRICSAVMNDRVQMVQVVTRCPGEWIDSDSEASEMGLGTSLMRYRIRPSKQGFIFEFWRHHSIFDGFSSAALWQDVEHAFTLSTPPKTRPSYRSYVNFVQGRDKEEAVSFWQAQLKGHQREAFPTLPSPDYIPQSHSASSQTLESTLSWASDTPFSFATIARAAWAVILGMRSRTSDANKDICFAATVSGRTVPLEGIEDIVGPTITTTPVRLQFNLDDTISDLLEHVHDQSLSMLPFEHFGLGRIREISSSARDACASVNLLVVQPSQLADGTLPLGLQRMVEEEAADGLSEPFGLIMECSYDPTIDQLSVSAAYDHSLLRVPEVVHILQQFQQMIGILHRGACGNSSIRASLWELAEGADLKRTIQWNSSGDISPPTQLHKLVEEAAKRYPDQVAVDCHDGQMSYAELVAASEALAFHLQDNYGVRPGHLVPICTEKSRFMIVAIIAVMKAGAGYVPLDTNHPGARTDLILNEIQAKLVIISPLQAARKHFSVQTLVLSPEHLQTQGAPTKLHLSSPDDIAYVIFTSGSTGTPKGVVMEHKAASRSILEHAQRYQHASQGIRRRSLQFSSYTFDASVVDIFAVLASGGCVCIPSESQGVDGLESFIQQKEINFADLTPTVANLLEPSNIPSLRTLAVGGEMANQALLRKWTGPGSPVELMLNAYGPTEAGIACAMGQLTTKSAVGQVGKRLAAGLWIVDDLDHNHLVPIGSVGELVVTGSTLARGYLNDPKKTSAAFLESVSWLSNVGEKRLYKTGDLARFDVNGHVEIVGRRDDMQIKFRGLRIELGEIETAIGACSWAKRIQRVAVTKMHRDEIPILAAFVQLDASQADPIEESIFCSPSEEFASFVEVTQKDLLKQLPEYMVPQLWLPVSDWPLMASSKTDRKRLVASAEDLTSKHASEYQRVPPADDQMAPSMKLHETEEAIKEAWLQVLHKDTDFDIQPQDDFFRLGGDSLTAIMLVAVLRRSGIYITAQDVFAQKTLAGMAARCRGATTPRLAASESHDRSPVTPDSSLKTPLTDGSSDTSPSSLDTSNVGTKQLVVDLWTSVAGLQAREYNDDDNFFDCGGDDLGAIRLAEDGQLRLSTRDIYFHPTLAGMAACAQSRSVTRRCNLKSSSGRFLFDLEMTEVEAIYPASYTQTAFLLEAQKWPLSYYAWTFFELDDCVAPSHVQAACQTLVDRHPILRTSFHLRHDRCFQAVHATGSNIDFKVMMSQGLPDKMCSLIDKDVDQPVRFGQIPTRFRLLIDPESGVRTVVMGLSHAQYDGFSLASIFNDLRSAYCGLPTGPTTSPGYHRFIQHTLELCNDKTDTFWSELLHDSTLTIISDMPLSNQQPVMTDSWMQTISFQFRKPHHATYNYGTLLKAAWALTLSAVSGSTDVAFWNLVSGRFAPFEGAQDVVGPCINFVPVRVLLDTSQLVSDLVSCVHEQQIQSIPYEATPTNRIIDHAQWPRSSSSLGTIFQYQNIPDPKEPMVEANTPWTVKGGAVYGGGLLQSGACWLLAWPEKDGQSSFRFTYSPQTLSSVTAKSLVDTYLSLVHAINDLPQQTVASILHLTTNPLSAQPSQPLQEQICTTEITDAGRSMLTQIELSWKETLEISHDIDPDQSFFDLGGDSLKAVELAGYCKKAGFDLSMQDILDFPTLRLQTLLVLGHVSRPERTIPKLEFRYASELS</sequence>
<dbReference type="NCBIfam" id="TIGR01733">
    <property type="entry name" value="AA-adenyl-dom"/>
    <property type="match status" value="3"/>
</dbReference>
<evidence type="ECO:0000256" key="1">
    <source>
        <dbReference type="ARBA" id="ARBA00022450"/>
    </source>
</evidence>
<comment type="similarity">
    <text evidence="5">Belongs to the NRP synthetase family.</text>
</comment>
<name>A0A9W8WML8_9HYPO</name>
<feature type="domain" description="Carrier" evidence="7">
    <location>
        <begin position="5537"/>
        <end position="5612"/>
    </location>
</feature>
<reference evidence="8" key="1">
    <citation type="submission" date="2022-10" db="EMBL/GenBank/DDBJ databases">
        <title>Tapping the CABI collections for fungal endophytes: first genome assemblies for Collariella, Neodidymelliopsis, Ascochyta clinopodiicola, Didymella pomorum, Didymosphaeria variabile, Neocosmospora piperis and Neocucurbitaria cava.</title>
        <authorList>
            <person name="Hill R."/>
        </authorList>
    </citation>
    <scope>NUCLEOTIDE SEQUENCE</scope>
    <source>
        <strain evidence="8">IMI 366586</strain>
    </source>
</reference>
<dbReference type="SUPFAM" id="SSF56801">
    <property type="entry name" value="Acetyl-CoA synthetase-like"/>
    <property type="match status" value="5"/>
</dbReference>
<dbReference type="PROSITE" id="PS50075">
    <property type="entry name" value="CARRIER"/>
    <property type="match status" value="6"/>
</dbReference>
<dbReference type="GO" id="GO:0016874">
    <property type="term" value="F:ligase activity"/>
    <property type="evidence" value="ECO:0007669"/>
    <property type="project" value="UniProtKB-KW"/>
</dbReference>
<dbReference type="InterPro" id="IPR045851">
    <property type="entry name" value="AMP-bd_C_sf"/>
</dbReference>
<dbReference type="InterPro" id="IPR010071">
    <property type="entry name" value="AA_adenyl_dom"/>
</dbReference>
<feature type="domain" description="Carrier" evidence="7">
    <location>
        <begin position="1648"/>
        <end position="1723"/>
    </location>
</feature>
<evidence type="ECO:0000256" key="6">
    <source>
        <dbReference type="SAM" id="MobiDB-lite"/>
    </source>
</evidence>
<feature type="domain" description="Carrier" evidence="7">
    <location>
        <begin position="2707"/>
        <end position="2783"/>
    </location>
</feature>
<dbReference type="Gene3D" id="3.30.300.30">
    <property type="match status" value="5"/>
</dbReference>
<protein>
    <recommendedName>
        <fullName evidence="7">Carrier domain-containing protein</fullName>
    </recommendedName>
</protein>
<dbReference type="FunFam" id="3.30.300.30:FF:000015">
    <property type="entry name" value="Nonribosomal peptide synthase SidD"/>
    <property type="match status" value="5"/>
</dbReference>
<dbReference type="PANTHER" id="PTHR45527:SF16">
    <property type="entry name" value="NONRIBOSOMAL PEPTIDE SYNTHASE ATNA-RELATED"/>
    <property type="match status" value="1"/>
</dbReference>
<feature type="compositionally biased region" description="Low complexity" evidence="6">
    <location>
        <begin position="4978"/>
        <end position="4995"/>
    </location>
</feature>
<accession>A0A9W8WML8</accession>
<keyword evidence="1" id="KW-0596">Phosphopantetheine</keyword>
<dbReference type="Proteomes" id="UP001140502">
    <property type="component" value="Unassembled WGS sequence"/>
</dbReference>
<keyword evidence="4" id="KW-0677">Repeat</keyword>
<gene>
    <name evidence="8" type="ORF">N0V84_000821</name>
</gene>
<dbReference type="PANTHER" id="PTHR45527">
    <property type="entry name" value="NONRIBOSOMAL PEPTIDE SYNTHETASE"/>
    <property type="match status" value="1"/>
</dbReference>
<dbReference type="InterPro" id="IPR020845">
    <property type="entry name" value="AMP-binding_CS"/>
</dbReference>
<dbReference type="InterPro" id="IPR020806">
    <property type="entry name" value="PKS_PP-bd"/>
</dbReference>
<dbReference type="FunFam" id="3.40.50.980:FF:000001">
    <property type="entry name" value="Non-ribosomal peptide synthetase"/>
    <property type="match status" value="1"/>
</dbReference>
<dbReference type="Gene3D" id="1.10.1200.10">
    <property type="entry name" value="ACP-like"/>
    <property type="match status" value="7"/>
</dbReference>
<dbReference type="Gene3D" id="3.30.559.30">
    <property type="entry name" value="Nonribosomal peptide synthetase, condensation domain"/>
    <property type="match status" value="5"/>
</dbReference>
<dbReference type="GO" id="GO:0005737">
    <property type="term" value="C:cytoplasm"/>
    <property type="evidence" value="ECO:0007669"/>
    <property type="project" value="TreeGrafter"/>
</dbReference>
<dbReference type="EMBL" id="JAPEUR010000007">
    <property type="protein sequence ID" value="KAJ4328811.1"/>
    <property type="molecule type" value="Genomic_DNA"/>
</dbReference>
<dbReference type="CDD" id="cd05918">
    <property type="entry name" value="A_NRPS_SidN3_like"/>
    <property type="match status" value="4"/>
</dbReference>
<dbReference type="CDD" id="cd19545">
    <property type="entry name" value="FUM14_C_NRPS-like"/>
    <property type="match status" value="4"/>
</dbReference>
<dbReference type="SUPFAM" id="SSF47336">
    <property type="entry name" value="ACP-like"/>
    <property type="match status" value="7"/>
</dbReference>
<dbReference type="PROSITE" id="PS00012">
    <property type="entry name" value="PHOSPHOPANTETHEINE"/>
    <property type="match status" value="1"/>
</dbReference>
<dbReference type="InterPro" id="IPR023213">
    <property type="entry name" value="CAT-like_dom_sf"/>
</dbReference>
<dbReference type="PROSITE" id="PS00455">
    <property type="entry name" value="AMP_BINDING"/>
    <property type="match status" value="5"/>
</dbReference>
<evidence type="ECO:0000256" key="4">
    <source>
        <dbReference type="ARBA" id="ARBA00022737"/>
    </source>
</evidence>
<comment type="caution">
    <text evidence="8">The sequence shown here is derived from an EMBL/GenBank/DDBJ whole genome shotgun (WGS) entry which is preliminary data.</text>
</comment>
<evidence type="ECO:0000256" key="5">
    <source>
        <dbReference type="ARBA" id="ARBA00029454"/>
    </source>
</evidence>
<evidence type="ECO:0000259" key="7">
    <source>
        <dbReference type="PROSITE" id="PS50075"/>
    </source>
</evidence>
<evidence type="ECO:0000256" key="3">
    <source>
        <dbReference type="ARBA" id="ARBA00022598"/>
    </source>
</evidence>
<dbReference type="GO" id="GO:0044550">
    <property type="term" value="P:secondary metabolite biosynthetic process"/>
    <property type="evidence" value="ECO:0007669"/>
    <property type="project" value="TreeGrafter"/>
</dbReference>
<dbReference type="GO" id="GO:0043041">
    <property type="term" value="P:amino acid activation for nonribosomal peptide biosynthetic process"/>
    <property type="evidence" value="ECO:0007669"/>
    <property type="project" value="TreeGrafter"/>
</dbReference>
<keyword evidence="9" id="KW-1185">Reference proteome</keyword>
<dbReference type="InterPro" id="IPR000873">
    <property type="entry name" value="AMP-dep_synth/lig_dom"/>
</dbReference>
<feature type="domain" description="Carrier" evidence="7">
    <location>
        <begin position="3788"/>
        <end position="3864"/>
    </location>
</feature>
<dbReference type="Pfam" id="PF00668">
    <property type="entry name" value="Condensation"/>
    <property type="match status" value="5"/>
</dbReference>
<dbReference type="InterPro" id="IPR042099">
    <property type="entry name" value="ANL_N_sf"/>
</dbReference>
<proteinExistence type="inferred from homology"/>
<dbReference type="Pfam" id="PF00501">
    <property type="entry name" value="AMP-binding"/>
    <property type="match status" value="5"/>
</dbReference>
<keyword evidence="2" id="KW-0597">Phosphoprotein</keyword>
<dbReference type="Gene3D" id="3.40.50.12780">
    <property type="entry name" value="N-terminal domain of ligase-like"/>
    <property type="match status" value="5"/>
</dbReference>
<dbReference type="Pfam" id="PF00550">
    <property type="entry name" value="PP-binding"/>
    <property type="match status" value="7"/>
</dbReference>
<dbReference type="NCBIfam" id="NF003417">
    <property type="entry name" value="PRK04813.1"/>
    <property type="match status" value="5"/>
</dbReference>
<dbReference type="InterPro" id="IPR009081">
    <property type="entry name" value="PP-bd_ACP"/>
</dbReference>
<dbReference type="SMART" id="SM00823">
    <property type="entry name" value="PKS_PP"/>
    <property type="match status" value="6"/>
</dbReference>
<dbReference type="Gene3D" id="3.30.559.10">
    <property type="entry name" value="Chloramphenicol acetyltransferase-like domain"/>
    <property type="match status" value="5"/>
</dbReference>
<dbReference type="InterPro" id="IPR006162">
    <property type="entry name" value="Ppantetheine_attach_site"/>
</dbReference>
<feature type="domain" description="Carrier" evidence="7">
    <location>
        <begin position="4878"/>
        <end position="4955"/>
    </location>
</feature>
<dbReference type="InterPro" id="IPR036736">
    <property type="entry name" value="ACP-like_sf"/>
</dbReference>
<feature type="region of interest" description="Disordered" evidence="6">
    <location>
        <begin position="4957"/>
        <end position="4995"/>
    </location>
</feature>
<evidence type="ECO:0000313" key="8">
    <source>
        <dbReference type="EMBL" id="KAJ4328811.1"/>
    </source>
</evidence>
<dbReference type="GO" id="GO:0031177">
    <property type="term" value="F:phosphopantetheine binding"/>
    <property type="evidence" value="ECO:0007669"/>
    <property type="project" value="InterPro"/>
</dbReference>
<evidence type="ECO:0000313" key="9">
    <source>
        <dbReference type="Proteomes" id="UP001140502"/>
    </source>
</evidence>
<organism evidence="8 9">
    <name type="scientific">Fusarium piperis</name>
    <dbReference type="NCBI Taxonomy" id="1435070"/>
    <lineage>
        <taxon>Eukaryota</taxon>
        <taxon>Fungi</taxon>
        <taxon>Dikarya</taxon>
        <taxon>Ascomycota</taxon>
        <taxon>Pezizomycotina</taxon>
        <taxon>Sordariomycetes</taxon>
        <taxon>Hypocreomycetidae</taxon>
        <taxon>Hypocreales</taxon>
        <taxon>Nectriaceae</taxon>
        <taxon>Fusarium</taxon>
        <taxon>Fusarium solani species complex</taxon>
    </lineage>
</organism>
<dbReference type="SUPFAM" id="SSF52777">
    <property type="entry name" value="CoA-dependent acyltransferases"/>
    <property type="match status" value="10"/>
</dbReference>
<keyword evidence="3" id="KW-0436">Ligase</keyword>
<dbReference type="InterPro" id="IPR001242">
    <property type="entry name" value="Condensation_dom"/>
</dbReference>
<dbReference type="OrthoDB" id="416786at2759"/>